<dbReference type="SUPFAM" id="SSF53850">
    <property type="entry name" value="Periplasmic binding protein-like II"/>
    <property type="match status" value="1"/>
</dbReference>
<dbReference type="EMBL" id="JADPIE010000002">
    <property type="protein sequence ID" value="MBF8436373.1"/>
    <property type="molecule type" value="Genomic_DNA"/>
</dbReference>
<keyword evidence="3" id="KW-0732">Signal</keyword>
<gene>
    <name evidence="5" type="ORF">I0Q91_04710</name>
</gene>
<dbReference type="Gene3D" id="3.90.76.10">
    <property type="entry name" value="Dipeptide-binding Protein, Domain 1"/>
    <property type="match status" value="1"/>
</dbReference>
<keyword evidence="2" id="KW-0813">Transport</keyword>
<dbReference type="GO" id="GO:0015833">
    <property type="term" value="P:peptide transport"/>
    <property type="evidence" value="ECO:0007669"/>
    <property type="project" value="TreeGrafter"/>
</dbReference>
<dbReference type="GO" id="GO:1904680">
    <property type="term" value="F:peptide transmembrane transporter activity"/>
    <property type="evidence" value="ECO:0007669"/>
    <property type="project" value="TreeGrafter"/>
</dbReference>
<dbReference type="PANTHER" id="PTHR30290">
    <property type="entry name" value="PERIPLASMIC BINDING COMPONENT OF ABC TRANSPORTER"/>
    <property type="match status" value="1"/>
</dbReference>
<feature type="domain" description="Solute-binding protein family 5" evidence="4">
    <location>
        <begin position="71"/>
        <end position="424"/>
    </location>
</feature>
<dbReference type="RefSeq" id="WP_270453230.1">
    <property type="nucleotide sequence ID" value="NZ_JADPIE010000002.1"/>
</dbReference>
<dbReference type="InterPro" id="IPR030678">
    <property type="entry name" value="Peptide/Ni-bd"/>
</dbReference>
<proteinExistence type="inferred from homology"/>
<protein>
    <submittedName>
        <fullName evidence="5">Glutathione ABC transporter substrate-binding protein</fullName>
    </submittedName>
</protein>
<comment type="caution">
    <text evidence="5">The sequence shown here is derived from an EMBL/GenBank/DDBJ whole genome shotgun (WGS) entry which is preliminary data.</text>
</comment>
<dbReference type="AlphaFoldDB" id="A0A931AX17"/>
<organism evidence="5 6">
    <name type="scientific">Halonatronomonas betaini</name>
    <dbReference type="NCBI Taxonomy" id="2778430"/>
    <lineage>
        <taxon>Bacteria</taxon>
        <taxon>Bacillati</taxon>
        <taxon>Bacillota</taxon>
        <taxon>Clostridia</taxon>
        <taxon>Halanaerobiales</taxon>
        <taxon>Halarsenatibacteraceae</taxon>
        <taxon>Halonatronomonas</taxon>
    </lineage>
</organism>
<dbReference type="InterPro" id="IPR000914">
    <property type="entry name" value="SBP_5_dom"/>
</dbReference>
<evidence type="ECO:0000256" key="1">
    <source>
        <dbReference type="ARBA" id="ARBA00005695"/>
    </source>
</evidence>
<dbReference type="PANTHER" id="PTHR30290:SF9">
    <property type="entry name" value="OLIGOPEPTIDE-BINDING PROTEIN APPA"/>
    <property type="match status" value="1"/>
</dbReference>
<evidence type="ECO:0000256" key="3">
    <source>
        <dbReference type="ARBA" id="ARBA00022729"/>
    </source>
</evidence>
<comment type="similarity">
    <text evidence="1">Belongs to the bacterial solute-binding protein 5 family.</text>
</comment>
<evidence type="ECO:0000259" key="4">
    <source>
        <dbReference type="Pfam" id="PF00496"/>
    </source>
</evidence>
<evidence type="ECO:0000313" key="6">
    <source>
        <dbReference type="Proteomes" id="UP000621436"/>
    </source>
</evidence>
<evidence type="ECO:0000256" key="2">
    <source>
        <dbReference type="ARBA" id="ARBA00022448"/>
    </source>
</evidence>
<reference evidence="5" key="1">
    <citation type="submission" date="2020-11" db="EMBL/GenBank/DDBJ databases">
        <title>Halonatronomonas betainensis gen. nov., sp. nov. a novel haloalkaliphilic representative of the family Halanaerobiacae capable of betaine degradation.</title>
        <authorList>
            <person name="Boltyanskaya Y."/>
            <person name="Kevbrin V."/>
            <person name="Detkova E."/>
            <person name="Grouzdev D.S."/>
            <person name="Koziaeva V."/>
            <person name="Zhilina T."/>
        </authorList>
    </citation>
    <scope>NUCLEOTIDE SEQUENCE</scope>
    <source>
        <strain evidence="5">Z-7014</strain>
    </source>
</reference>
<dbReference type="GO" id="GO:0043190">
    <property type="term" value="C:ATP-binding cassette (ABC) transporter complex"/>
    <property type="evidence" value="ECO:0007669"/>
    <property type="project" value="InterPro"/>
</dbReference>
<dbReference type="GO" id="GO:0042597">
    <property type="term" value="C:periplasmic space"/>
    <property type="evidence" value="ECO:0007669"/>
    <property type="project" value="UniProtKB-ARBA"/>
</dbReference>
<sequence>MKRIPLILIIAVTLIFTGFALTEEAISAEELVVAQEDSPVSLDPHAANDGPSIKVWTQMHDNLIQLNEDMEIVPGLAHDWEQIDELTWEFKLNEGVLFHNGQELTAEDVKFSLERLIDPEVSAPGAFIVDFIESVEIIDEYTVQISTDEPFAPILNHLAHPVAVILNQQAVEEAGDDYGTLEVVGTGPFQFVEWSTGDYILLERFDDYFGENAGAETLRIRPIVEDTVRSIELETGGVDIAYSIAPPDESRLREMETIILSPYESLSSLYVGINAEKEPLDDVRVRQAINYAVNSDDILEFIYGGQGVRSTGPLSPNIFAHNPDLYQYDFDPEKAIELLEEAGYEDGFSLRLLTTDDPLFQQSSEIVQNNLSQIGIDVSVETRSLGDFLDATAEGEHDLFVLTWGTITGDADYGLYPLFHSSQFGAPGNRTFYANDRVDELLEEGRTVADQDRRQEVYYEAQEIIVEEAPWVFILNPSRLIGIGPDAEGFIPHPMVAHDLSRVRLNR</sequence>
<dbReference type="PIRSF" id="PIRSF002741">
    <property type="entry name" value="MppA"/>
    <property type="match status" value="1"/>
</dbReference>
<accession>A0A931AX17</accession>
<evidence type="ECO:0000313" key="5">
    <source>
        <dbReference type="EMBL" id="MBF8436373.1"/>
    </source>
</evidence>
<dbReference type="Gene3D" id="3.40.190.10">
    <property type="entry name" value="Periplasmic binding protein-like II"/>
    <property type="match status" value="1"/>
</dbReference>
<keyword evidence="6" id="KW-1185">Reference proteome</keyword>
<dbReference type="Pfam" id="PF00496">
    <property type="entry name" value="SBP_bac_5"/>
    <property type="match status" value="1"/>
</dbReference>
<name>A0A931AX17_9FIRM</name>
<dbReference type="CDD" id="cd08499">
    <property type="entry name" value="PBP2_Ylib_like"/>
    <property type="match status" value="1"/>
</dbReference>
<dbReference type="Gene3D" id="3.10.105.10">
    <property type="entry name" value="Dipeptide-binding Protein, Domain 3"/>
    <property type="match status" value="1"/>
</dbReference>
<dbReference type="Proteomes" id="UP000621436">
    <property type="component" value="Unassembled WGS sequence"/>
</dbReference>
<dbReference type="InterPro" id="IPR039424">
    <property type="entry name" value="SBP_5"/>
</dbReference>